<evidence type="ECO:0000313" key="2">
    <source>
        <dbReference type="EMBL" id="KAK0525071.1"/>
    </source>
</evidence>
<feature type="transmembrane region" description="Helical" evidence="1">
    <location>
        <begin position="36"/>
        <end position="60"/>
    </location>
</feature>
<feature type="transmembrane region" description="Helical" evidence="1">
    <location>
        <begin position="81"/>
        <end position="100"/>
    </location>
</feature>
<gene>
    <name evidence="2" type="ORF">OC842_005626</name>
</gene>
<keyword evidence="3" id="KW-1185">Reference proteome</keyword>
<feature type="transmembrane region" description="Helical" evidence="1">
    <location>
        <begin position="387"/>
        <end position="413"/>
    </location>
</feature>
<dbReference type="EMBL" id="JAPDMQ010000417">
    <property type="protein sequence ID" value="KAK0525071.1"/>
    <property type="molecule type" value="Genomic_DNA"/>
</dbReference>
<feature type="transmembrane region" description="Helical" evidence="1">
    <location>
        <begin position="158"/>
        <end position="180"/>
    </location>
</feature>
<organism evidence="2 3">
    <name type="scientific">Tilletia horrida</name>
    <dbReference type="NCBI Taxonomy" id="155126"/>
    <lineage>
        <taxon>Eukaryota</taxon>
        <taxon>Fungi</taxon>
        <taxon>Dikarya</taxon>
        <taxon>Basidiomycota</taxon>
        <taxon>Ustilaginomycotina</taxon>
        <taxon>Exobasidiomycetes</taxon>
        <taxon>Tilletiales</taxon>
        <taxon>Tilletiaceae</taxon>
        <taxon>Tilletia</taxon>
    </lineage>
</organism>
<accession>A0AAN6JIT9</accession>
<feature type="transmembrane region" description="Helical" evidence="1">
    <location>
        <begin position="120"/>
        <end position="146"/>
    </location>
</feature>
<proteinExistence type="predicted"/>
<dbReference type="AlphaFoldDB" id="A0AAN6JIT9"/>
<keyword evidence="1" id="KW-0812">Transmembrane</keyword>
<comment type="caution">
    <text evidence="2">The sequence shown here is derived from an EMBL/GenBank/DDBJ whole genome shotgun (WGS) entry which is preliminary data.</text>
</comment>
<keyword evidence="1" id="KW-1133">Transmembrane helix</keyword>
<keyword evidence="1" id="KW-0472">Membrane</keyword>
<feature type="transmembrane region" description="Helical" evidence="1">
    <location>
        <begin position="241"/>
        <end position="265"/>
    </location>
</feature>
<name>A0AAN6JIT9_9BASI</name>
<evidence type="ECO:0000313" key="3">
    <source>
        <dbReference type="Proteomes" id="UP001176521"/>
    </source>
</evidence>
<protein>
    <submittedName>
        <fullName evidence="2">Uncharacterized protein</fullName>
    </submittedName>
</protein>
<sequence length="635" mass="69551">MTSLASVPDLPAFATASLRDFSEFIETFVNHRLPSAFLGFLIFYTVLHAVLFCLCLPISAKQLHSGRFWLVRLVPCKRGQVIVLNHLDAPAVLIGAYSLYDTGFAIKLLLTYYNHSSQHNIPALFCLRFIILTTIGWIFLLGFFLVRVPPATFTIPAFIWNIGILAIPLGVHFGALFLLIRATNHWNSYWSLYTELRPSIDQALADGAELPSTEQIDTARQMLGVELAGYSRLIRTWAIPYYVWTALFATAILYVTLSILVTHWGDVSANDDMPMQTGRTRTFHKSTGTARSGTASAGIRRWIKNVPADYEQQIKSSTSLGTTAFGEEAAQEAEGTIKAGRRSSEGSPKLRKLLLYGLGLRPLAKDAYNDPAGGFSERRARANLRSLLIHTAIQGSSIFLIAAAQVAAVLLVTQPSFLQPLRTGQVPGWGVKWIRFAGTVKLMECYGTFLPGFLLIGSILLRQMKAIELAKARANEGLRPHDEGRTLTMGPHELNLSAPGPSASARWSNGASTQVYPTTPHSSAWVVEKRAADQIQAQPLTDGERDGDVGPDDKLGVFANIAAATTTLPAQSQPYAQAQLPSEVVAAQNRTRPSYDQTAVGDSSSGFTPLYISTVDRSRRRLLDLEDDSVVDDGR</sequence>
<dbReference type="Proteomes" id="UP001176521">
    <property type="component" value="Unassembled WGS sequence"/>
</dbReference>
<feature type="transmembrane region" description="Helical" evidence="1">
    <location>
        <begin position="433"/>
        <end position="461"/>
    </location>
</feature>
<evidence type="ECO:0000256" key="1">
    <source>
        <dbReference type="SAM" id="Phobius"/>
    </source>
</evidence>
<reference evidence="2" key="1">
    <citation type="journal article" date="2023" name="PhytoFront">
        <title>Draft Genome Resources of Seven Strains of Tilletia horrida, Causal Agent of Kernel Smut of Rice.</title>
        <authorList>
            <person name="Khanal S."/>
            <person name="Antony Babu S."/>
            <person name="Zhou X.G."/>
        </authorList>
    </citation>
    <scope>NUCLEOTIDE SEQUENCE</scope>
    <source>
        <strain evidence="2">TX3</strain>
    </source>
</reference>